<evidence type="ECO:0000259" key="5">
    <source>
        <dbReference type="PROSITE" id="PS50222"/>
    </source>
</evidence>
<evidence type="ECO:0000313" key="6">
    <source>
        <dbReference type="EMBL" id="GMI41925.1"/>
    </source>
</evidence>
<evidence type="ECO:0000256" key="2">
    <source>
        <dbReference type="SAM" id="MobiDB-lite"/>
    </source>
</evidence>
<dbReference type="GO" id="GO:0098855">
    <property type="term" value="C:HCN channel complex"/>
    <property type="evidence" value="ECO:0007669"/>
    <property type="project" value="TreeGrafter"/>
</dbReference>
<keyword evidence="3" id="KW-0812">Transmembrane</keyword>
<dbReference type="GO" id="GO:0005509">
    <property type="term" value="F:calcium ion binding"/>
    <property type="evidence" value="ECO:0007669"/>
    <property type="project" value="InterPro"/>
</dbReference>
<dbReference type="SUPFAM" id="SSF51206">
    <property type="entry name" value="cAMP-binding domain-like"/>
    <property type="match status" value="1"/>
</dbReference>
<proteinExistence type="predicted"/>
<gene>
    <name evidence="6" type="ORF">TrCOL_g13742</name>
</gene>
<feature type="transmembrane region" description="Helical" evidence="3">
    <location>
        <begin position="578"/>
        <end position="596"/>
    </location>
</feature>
<dbReference type="InterPro" id="IPR018247">
    <property type="entry name" value="EF_Hand_1_Ca_BS"/>
</dbReference>
<dbReference type="PROSITE" id="PS50222">
    <property type="entry name" value="EF_HAND_2"/>
    <property type="match status" value="2"/>
</dbReference>
<dbReference type="PANTHER" id="PTHR45689">
    <property type="entry name" value="I[[H]] CHANNEL, ISOFORM E"/>
    <property type="match status" value="1"/>
</dbReference>
<feature type="region of interest" description="Disordered" evidence="2">
    <location>
        <begin position="921"/>
        <end position="1004"/>
    </location>
</feature>
<dbReference type="GO" id="GO:0005249">
    <property type="term" value="F:voltage-gated potassium channel activity"/>
    <property type="evidence" value="ECO:0007669"/>
    <property type="project" value="TreeGrafter"/>
</dbReference>
<evidence type="ECO:0000313" key="7">
    <source>
        <dbReference type="Proteomes" id="UP001165065"/>
    </source>
</evidence>
<dbReference type="PROSITE" id="PS00018">
    <property type="entry name" value="EF_HAND_1"/>
    <property type="match status" value="1"/>
</dbReference>
<dbReference type="SUPFAM" id="SSF81324">
    <property type="entry name" value="Voltage-gated potassium channels"/>
    <property type="match status" value="1"/>
</dbReference>
<evidence type="ECO:0008006" key="8">
    <source>
        <dbReference type="Google" id="ProtNLM"/>
    </source>
</evidence>
<name>A0A9W7GD61_9STRA</name>
<reference evidence="7" key="1">
    <citation type="journal article" date="2023" name="Commun. Biol.">
        <title>Genome analysis of Parmales, the sister group of diatoms, reveals the evolutionary specialization of diatoms from phago-mixotrophs to photoautotrophs.</title>
        <authorList>
            <person name="Ban H."/>
            <person name="Sato S."/>
            <person name="Yoshikawa S."/>
            <person name="Yamada K."/>
            <person name="Nakamura Y."/>
            <person name="Ichinomiya M."/>
            <person name="Sato N."/>
            <person name="Blanc-Mathieu R."/>
            <person name="Endo H."/>
            <person name="Kuwata A."/>
            <person name="Ogata H."/>
        </authorList>
    </citation>
    <scope>NUCLEOTIDE SEQUENCE [LARGE SCALE GENOMIC DNA]</scope>
</reference>
<keyword evidence="1" id="KW-0106">Calcium</keyword>
<evidence type="ECO:0000256" key="1">
    <source>
        <dbReference type="ARBA" id="ARBA00022837"/>
    </source>
</evidence>
<keyword evidence="3" id="KW-0472">Membrane</keyword>
<dbReference type="GO" id="GO:0035725">
    <property type="term" value="P:sodium ion transmembrane transport"/>
    <property type="evidence" value="ECO:0007669"/>
    <property type="project" value="TreeGrafter"/>
</dbReference>
<dbReference type="AlphaFoldDB" id="A0A9W7GD61"/>
<dbReference type="OrthoDB" id="421226at2759"/>
<dbReference type="GO" id="GO:0003254">
    <property type="term" value="P:regulation of membrane depolarization"/>
    <property type="evidence" value="ECO:0007669"/>
    <property type="project" value="TreeGrafter"/>
</dbReference>
<dbReference type="Pfam" id="PF00027">
    <property type="entry name" value="cNMP_binding"/>
    <property type="match status" value="1"/>
</dbReference>
<keyword evidence="3" id="KW-1133">Transmembrane helix</keyword>
<dbReference type="SMART" id="SM00100">
    <property type="entry name" value="cNMP"/>
    <property type="match status" value="1"/>
</dbReference>
<dbReference type="EMBL" id="BRYA01000162">
    <property type="protein sequence ID" value="GMI41925.1"/>
    <property type="molecule type" value="Genomic_DNA"/>
</dbReference>
<dbReference type="Gene3D" id="1.10.238.10">
    <property type="entry name" value="EF-hand"/>
    <property type="match status" value="1"/>
</dbReference>
<feature type="domain" description="Cyclic nucleotide-binding" evidence="4">
    <location>
        <begin position="770"/>
        <end position="879"/>
    </location>
</feature>
<dbReference type="Gene3D" id="1.10.287.70">
    <property type="match status" value="1"/>
</dbReference>
<feature type="transmembrane region" description="Helical" evidence="3">
    <location>
        <begin position="425"/>
        <end position="448"/>
    </location>
</feature>
<dbReference type="InterPro" id="IPR000595">
    <property type="entry name" value="cNMP-bd_dom"/>
</dbReference>
<feature type="domain" description="EF-hand" evidence="5">
    <location>
        <begin position="297"/>
        <end position="332"/>
    </location>
</feature>
<dbReference type="PROSITE" id="PS50042">
    <property type="entry name" value="CNMP_BINDING_3"/>
    <property type="match status" value="1"/>
</dbReference>
<dbReference type="InterPro" id="IPR018488">
    <property type="entry name" value="cNMP-bd_CS"/>
</dbReference>
<dbReference type="SMART" id="SM00054">
    <property type="entry name" value="EFh"/>
    <property type="match status" value="2"/>
</dbReference>
<dbReference type="Proteomes" id="UP001165065">
    <property type="component" value="Unassembled WGS sequence"/>
</dbReference>
<feature type="compositionally biased region" description="Basic and acidic residues" evidence="2">
    <location>
        <begin position="86"/>
        <end position="97"/>
    </location>
</feature>
<feature type="compositionally biased region" description="Basic and acidic residues" evidence="2">
    <location>
        <begin position="989"/>
        <end position="1004"/>
    </location>
</feature>
<dbReference type="InterPro" id="IPR014710">
    <property type="entry name" value="RmlC-like_jellyroll"/>
</dbReference>
<feature type="transmembrane region" description="Helical" evidence="3">
    <location>
        <begin position="673"/>
        <end position="694"/>
    </location>
</feature>
<feature type="compositionally biased region" description="Polar residues" evidence="2">
    <location>
        <begin position="939"/>
        <end position="949"/>
    </location>
</feature>
<dbReference type="PANTHER" id="PTHR45689:SF5">
    <property type="entry name" value="I[[H]] CHANNEL, ISOFORM E"/>
    <property type="match status" value="1"/>
</dbReference>
<sequence>MSSSDALDSLDSLAMVEVMISNLSKRLSKNEYTESESMAMGKRLAHLSGLLDSCKSANARSGSREASPPPRRVNPFGKIGTQSIPDEEKRRLMERNSPKKKFSPMSPSSPGHFPASPGGELSKLENDPMSSPVVHPVTQPIAVAKIHPEEPPSSTRLFGAPRIAPTDSSLGHMSIAEDEEMVFDPKDSLKPPLMQSLSLGSMVVIEEGQKEQFDNLSKTTPSLMQSEKPVPKSKIMPRLTVQEKKIFTEKMTSGGFGLNASGKIAIKEVAADSNAREGRPSVGKIASRRFSVGSLLMAKARAREAFQMLDRNGDGFLRKEDVFEALTMLHFDERFNEAHESGDDVKAMEVVELMISEIDKDGDGKIDLEEFVDVLTHENNQSGGMQQRMSMLARNIVQAHQQKESGMVLIGDAKYMIHPNNEKNIYFDLMVAFLIILTVVTLPLCIAWEEINSAMSSFNLCVDFLFLFDVAKNFNTGFVDMNDNVIMDRPSVVENYMKGWFLIDLISSIPIELLIGEDSSNIATANSGVKTFKLLRVAKVLRLFKLSKTFKWLKEGMKAIEETLQWRMSDAAIKFTKLFLFVVLAAHWIACFHWFLCRSYDFPEDSWVYFSELQGPDHGGPEVTVLLQYSWALFKALAQMITIGFETPPFTNVSCTTTSAWCSLETWTTLLCLYIGTIFYALLISNTSTIIMQLNQAKRQFEEKIQQVNEYMRDKKLPSSLRDKVRDYYHLAYSEGKIFDETGILSELAPSLRSEILHYNSRDLYSLVPIFSSSPYTFTAEVANVIRPEIAFAEEQVVVEGTSGDTIYYIYKGIAEVRPMNHTESVFTAIGDGCYFGDVALFLDCKRSATIRTKTLCIMYTVQKEELMSCLLDFPEIKEYMVMIAKSRKGRIDLINSGEVISEFVDDEDCKTELFMDTVNGDGVGSPGAPGNEHLNNAGRRSSTASNQQRGSRRGSGLGLDSEAVQKIVQRQQKKEQSVRGKARNGRRRASDLSFKENSKYLVR</sequence>
<feature type="region of interest" description="Disordered" evidence="2">
    <location>
        <begin position="55"/>
        <end position="130"/>
    </location>
</feature>
<dbReference type="InterPro" id="IPR018490">
    <property type="entry name" value="cNMP-bd_dom_sf"/>
</dbReference>
<dbReference type="InterPro" id="IPR011992">
    <property type="entry name" value="EF-hand-dom_pair"/>
</dbReference>
<dbReference type="Gene3D" id="1.10.287.630">
    <property type="entry name" value="Helix hairpin bin"/>
    <property type="match status" value="1"/>
</dbReference>
<protein>
    <recommendedName>
        <fullName evidence="8">Calmodulin</fullName>
    </recommendedName>
</protein>
<dbReference type="Pfam" id="PF13499">
    <property type="entry name" value="EF-hand_7"/>
    <property type="match status" value="1"/>
</dbReference>
<dbReference type="Gene3D" id="2.60.120.10">
    <property type="entry name" value="Jelly Rolls"/>
    <property type="match status" value="1"/>
</dbReference>
<dbReference type="CDD" id="cd00038">
    <property type="entry name" value="CAP_ED"/>
    <property type="match status" value="1"/>
</dbReference>
<dbReference type="InterPro" id="IPR002048">
    <property type="entry name" value="EF_hand_dom"/>
</dbReference>
<evidence type="ECO:0000259" key="4">
    <source>
        <dbReference type="PROSITE" id="PS50042"/>
    </source>
</evidence>
<accession>A0A9W7GD61</accession>
<evidence type="ECO:0000256" key="3">
    <source>
        <dbReference type="SAM" id="Phobius"/>
    </source>
</evidence>
<feature type="domain" description="EF-hand" evidence="5">
    <location>
        <begin position="346"/>
        <end position="381"/>
    </location>
</feature>
<comment type="caution">
    <text evidence="6">The sequence shown here is derived from an EMBL/GenBank/DDBJ whole genome shotgun (WGS) entry which is preliminary data.</text>
</comment>
<dbReference type="CDD" id="cd00051">
    <property type="entry name" value="EFh"/>
    <property type="match status" value="1"/>
</dbReference>
<organism evidence="6 7">
    <name type="scientific">Triparma columacea</name>
    <dbReference type="NCBI Taxonomy" id="722753"/>
    <lineage>
        <taxon>Eukaryota</taxon>
        <taxon>Sar</taxon>
        <taxon>Stramenopiles</taxon>
        <taxon>Ochrophyta</taxon>
        <taxon>Bolidophyceae</taxon>
        <taxon>Parmales</taxon>
        <taxon>Triparmaceae</taxon>
        <taxon>Triparma</taxon>
    </lineage>
</organism>
<dbReference type="InterPro" id="IPR051413">
    <property type="entry name" value="K/Na_HCN_channel"/>
</dbReference>
<dbReference type="SUPFAM" id="SSF47473">
    <property type="entry name" value="EF-hand"/>
    <property type="match status" value="1"/>
</dbReference>
<dbReference type="PROSITE" id="PS00888">
    <property type="entry name" value="CNMP_BINDING_1"/>
    <property type="match status" value="1"/>
</dbReference>
<keyword evidence="7" id="KW-1185">Reference proteome</keyword>